<feature type="transmembrane region" description="Helical" evidence="5">
    <location>
        <begin position="154"/>
        <end position="174"/>
    </location>
</feature>
<evidence type="ECO:0000256" key="3">
    <source>
        <dbReference type="ARBA" id="ARBA00022989"/>
    </source>
</evidence>
<keyword evidence="7" id="KW-1185">Reference proteome</keyword>
<evidence type="ECO:0000256" key="4">
    <source>
        <dbReference type="ARBA" id="ARBA00023136"/>
    </source>
</evidence>
<dbReference type="PANTHER" id="PTHR10924:SF6">
    <property type="entry name" value="SOLUTE CARRIER FAMILY 49 MEMBER A3"/>
    <property type="match status" value="1"/>
</dbReference>
<dbReference type="EMBL" id="BDQF01000013">
    <property type="protein sequence ID" value="GAW82536.1"/>
    <property type="molecule type" value="Genomic_DNA"/>
</dbReference>
<keyword evidence="2 5" id="KW-0812">Transmembrane</keyword>
<evidence type="ECO:0000256" key="5">
    <source>
        <dbReference type="SAM" id="Phobius"/>
    </source>
</evidence>
<feature type="transmembrane region" description="Helical" evidence="5">
    <location>
        <begin position="322"/>
        <end position="339"/>
    </location>
</feature>
<organism evidence="6 7">
    <name type="scientific">Plasmodium gonderi</name>
    <dbReference type="NCBI Taxonomy" id="77519"/>
    <lineage>
        <taxon>Eukaryota</taxon>
        <taxon>Sar</taxon>
        <taxon>Alveolata</taxon>
        <taxon>Apicomplexa</taxon>
        <taxon>Aconoidasida</taxon>
        <taxon>Haemosporida</taxon>
        <taxon>Plasmodiidae</taxon>
        <taxon>Plasmodium</taxon>
        <taxon>Plasmodium (Plasmodium)</taxon>
    </lineage>
</organism>
<dbReference type="InterPro" id="IPR049680">
    <property type="entry name" value="FLVCR1-2_SLC49-like"/>
</dbReference>
<evidence type="ECO:0000313" key="7">
    <source>
        <dbReference type="Proteomes" id="UP000195521"/>
    </source>
</evidence>
<dbReference type="RefSeq" id="XP_028545125.1">
    <property type="nucleotide sequence ID" value="XM_028689324.1"/>
</dbReference>
<dbReference type="SUPFAM" id="SSF103473">
    <property type="entry name" value="MFS general substrate transporter"/>
    <property type="match status" value="1"/>
</dbReference>
<keyword evidence="4 5" id="KW-0472">Membrane</keyword>
<dbReference type="GO" id="GO:0016020">
    <property type="term" value="C:membrane"/>
    <property type="evidence" value="ECO:0007669"/>
    <property type="project" value="UniProtKB-SubCell"/>
</dbReference>
<gene>
    <name evidence="6" type="ORF">PGO_125340</name>
</gene>
<dbReference type="GeneID" id="39749273"/>
<dbReference type="OrthoDB" id="422206at2759"/>
<feature type="transmembrane region" description="Helical" evidence="5">
    <location>
        <begin position="36"/>
        <end position="56"/>
    </location>
</feature>
<comment type="caution">
    <text evidence="6">The sequence shown here is derived from an EMBL/GenBank/DDBJ whole genome shotgun (WGS) entry which is preliminary data.</text>
</comment>
<evidence type="ECO:0000256" key="1">
    <source>
        <dbReference type="ARBA" id="ARBA00004141"/>
    </source>
</evidence>
<evidence type="ECO:0000256" key="2">
    <source>
        <dbReference type="ARBA" id="ARBA00022692"/>
    </source>
</evidence>
<sequence length="622" mass="71377">MLFFFSYCCMVDNMICFTFAPINKVTYKLYGISNNIFPQVYFIIYSIFSIPLSFLLSKFSLRSNVVCSSLLQFIGCLLRYIYWENLIIVMLGQFISSIGQIIFVNAPPEVSLVWFPEKERIISTSISIISNVLGTAIIYLYAPLIVINEKDLQVLLSHTCFVSFIGCMMVTLGFENSPPPPSCSCVVSNTESLLNMEFHPNMCLVEECQSGDICYLSMGNPIYGKNENIITKFAKELRRFLIDLKVEIENILKKEEIIKILIIFCYSECLISSFSADMSTVLNEKLISKNYYSLSGSLFICSTIVGSALLCFNANSNHFKKLIIICIGMIMFICILLYMTNHPIFIILTISLIGFWSGPLQPICVEMASIRVYPINSNLCTSILQVISFSVSALFISFFSYISAYASTSIFIFFFSFIMFLISLNLKPVIRKEKYRKDPSTINNISFSFRSGLINRSALIRTHKNSDLTTDLFDDMFNDGENDENFFEGPLRESIALPIGVLADDASEGNSECSRIRHSWDKHCEDRCTLNWYFKTQDNFIQLEKKNIFIKSEMKNLPVENHYRIKLNRSINLDNLKRDLFFYNQKVESPKGKTKSYSKIYCDAYNAPFSEEKMHLSKYNTY</sequence>
<accession>A0A1Y1JJ64</accession>
<dbReference type="InterPro" id="IPR011701">
    <property type="entry name" value="MFS"/>
</dbReference>
<dbReference type="GO" id="GO:0022857">
    <property type="term" value="F:transmembrane transporter activity"/>
    <property type="evidence" value="ECO:0007669"/>
    <property type="project" value="InterPro"/>
</dbReference>
<name>A0A1Y1JJ64_PLAGO</name>
<reference evidence="7" key="1">
    <citation type="submission" date="2017-04" db="EMBL/GenBank/DDBJ databases">
        <title>Plasmodium gonderi genome.</title>
        <authorList>
            <person name="Arisue N."/>
            <person name="Honma H."/>
            <person name="Kawai S."/>
            <person name="Tougan T."/>
            <person name="Tanabe K."/>
            <person name="Horii T."/>
        </authorList>
    </citation>
    <scope>NUCLEOTIDE SEQUENCE [LARGE SCALE GENOMIC DNA]</scope>
    <source>
        <strain evidence="7">ATCC 30045</strain>
    </source>
</reference>
<protein>
    <recommendedName>
        <fullName evidence="8">MFS-type transporter</fullName>
    </recommendedName>
</protein>
<feature type="transmembrane region" description="Helical" evidence="5">
    <location>
        <begin position="88"/>
        <end position="108"/>
    </location>
</feature>
<feature type="transmembrane region" description="Helical" evidence="5">
    <location>
        <begin position="405"/>
        <end position="426"/>
    </location>
</feature>
<feature type="transmembrane region" description="Helical" evidence="5">
    <location>
        <begin position="120"/>
        <end position="142"/>
    </location>
</feature>
<feature type="transmembrane region" description="Helical" evidence="5">
    <location>
        <begin position="377"/>
        <end position="399"/>
    </location>
</feature>
<proteinExistence type="predicted"/>
<feature type="transmembrane region" description="Helical" evidence="5">
    <location>
        <begin position="291"/>
        <end position="310"/>
    </location>
</feature>
<dbReference type="InterPro" id="IPR036259">
    <property type="entry name" value="MFS_trans_sf"/>
</dbReference>
<dbReference type="Gene3D" id="1.20.1250.20">
    <property type="entry name" value="MFS general substrate transporter like domains"/>
    <property type="match status" value="1"/>
</dbReference>
<keyword evidence="3 5" id="KW-1133">Transmembrane helix</keyword>
<dbReference type="PANTHER" id="PTHR10924">
    <property type="entry name" value="MAJOR FACILITATOR SUPERFAMILY PROTEIN-RELATED"/>
    <property type="match status" value="1"/>
</dbReference>
<feature type="transmembrane region" description="Helical" evidence="5">
    <location>
        <begin position="345"/>
        <end position="365"/>
    </location>
</feature>
<comment type="subcellular location">
    <subcellularLocation>
        <location evidence="1">Membrane</location>
        <topology evidence="1">Multi-pass membrane protein</topology>
    </subcellularLocation>
</comment>
<evidence type="ECO:0000313" key="6">
    <source>
        <dbReference type="EMBL" id="GAW82536.1"/>
    </source>
</evidence>
<evidence type="ECO:0008006" key="8">
    <source>
        <dbReference type="Google" id="ProtNLM"/>
    </source>
</evidence>
<dbReference type="OMA" id="CAYPFIM"/>
<dbReference type="Proteomes" id="UP000195521">
    <property type="component" value="Unassembled WGS sequence"/>
</dbReference>
<dbReference type="AlphaFoldDB" id="A0A1Y1JJ64"/>
<dbReference type="Pfam" id="PF07690">
    <property type="entry name" value="MFS_1"/>
    <property type="match status" value="1"/>
</dbReference>